<dbReference type="Proteomes" id="UP000663829">
    <property type="component" value="Unassembled WGS sequence"/>
</dbReference>
<keyword evidence="6 10" id="KW-1133">Transmembrane helix</keyword>
<comment type="caution">
    <text evidence="11">The sequence shown here is derived from an EMBL/GenBank/DDBJ whole genome shotgun (WGS) entry which is preliminary data.</text>
</comment>
<keyword evidence="4 10" id="KW-0812">Transmembrane</keyword>
<evidence type="ECO:0000256" key="1">
    <source>
        <dbReference type="ARBA" id="ARBA00004167"/>
    </source>
</evidence>
<name>A0A813PG40_9BILA</name>
<evidence type="ECO:0000256" key="10">
    <source>
        <dbReference type="SAM" id="Phobius"/>
    </source>
</evidence>
<dbReference type="PANTHER" id="PTHR15186:SF5">
    <property type="entry name" value="BNIP3, ISOFORM A"/>
    <property type="match status" value="1"/>
</dbReference>
<dbReference type="PANTHER" id="PTHR15186">
    <property type="entry name" value="RE48077P"/>
    <property type="match status" value="1"/>
</dbReference>
<keyword evidence="5" id="KW-0053">Apoptosis</keyword>
<comment type="subcellular location">
    <subcellularLocation>
        <location evidence="1">Membrane</location>
        <topology evidence="1">Single-pass membrane protein</topology>
    </subcellularLocation>
    <subcellularLocation>
        <location evidence="2">Mitochondrion membrane</location>
    </subcellularLocation>
</comment>
<evidence type="ECO:0000313" key="12">
    <source>
        <dbReference type="EMBL" id="CAF3532258.1"/>
    </source>
</evidence>
<sequence>MSIQQQCGTDSWIDIQSENNVQQQPQNHSQILSDSFSDIHMSSSVHINENLLLEAQKESCVGSVKDSNSDRSSSPKSPKSLSPTDQTNRNVAEWMMSWSSRVEAEPPKEWKFIHPCNKSDPAKFDEDDSDENEMRKAIVEKKSYRIIVLTNACSFILGMGIMYLCIRRYLRLKTPDFYTLE</sequence>
<dbReference type="EMBL" id="CAJNOQ010000078">
    <property type="protein sequence ID" value="CAF0752407.1"/>
    <property type="molecule type" value="Genomic_DNA"/>
</dbReference>
<evidence type="ECO:0000256" key="6">
    <source>
        <dbReference type="ARBA" id="ARBA00022989"/>
    </source>
</evidence>
<dbReference type="InterPro" id="IPR010548">
    <property type="entry name" value="BNIP3"/>
</dbReference>
<dbReference type="GO" id="GO:0043065">
    <property type="term" value="P:positive regulation of apoptotic process"/>
    <property type="evidence" value="ECO:0007669"/>
    <property type="project" value="InterPro"/>
</dbReference>
<evidence type="ECO:0000256" key="8">
    <source>
        <dbReference type="ARBA" id="ARBA00023136"/>
    </source>
</evidence>
<keyword evidence="13" id="KW-1185">Reference proteome</keyword>
<evidence type="ECO:0000256" key="7">
    <source>
        <dbReference type="ARBA" id="ARBA00023128"/>
    </source>
</evidence>
<keyword evidence="8 10" id="KW-0472">Membrane</keyword>
<dbReference type="EMBL" id="CAJOBC010000078">
    <property type="protein sequence ID" value="CAF3532258.1"/>
    <property type="molecule type" value="Genomic_DNA"/>
</dbReference>
<gene>
    <name evidence="11" type="ORF">GPM918_LOCUS913</name>
    <name evidence="12" type="ORF">SRO942_LOCUS913</name>
</gene>
<dbReference type="GO" id="GO:0042802">
    <property type="term" value="F:identical protein binding"/>
    <property type="evidence" value="ECO:0007669"/>
    <property type="project" value="UniProtKB-ARBA"/>
</dbReference>
<reference evidence="11" key="1">
    <citation type="submission" date="2021-02" db="EMBL/GenBank/DDBJ databases">
        <authorList>
            <person name="Nowell W R."/>
        </authorList>
    </citation>
    <scope>NUCLEOTIDE SEQUENCE</scope>
</reference>
<evidence type="ECO:0000256" key="2">
    <source>
        <dbReference type="ARBA" id="ARBA00004325"/>
    </source>
</evidence>
<organism evidence="11 13">
    <name type="scientific">Didymodactylos carnosus</name>
    <dbReference type="NCBI Taxonomy" id="1234261"/>
    <lineage>
        <taxon>Eukaryota</taxon>
        <taxon>Metazoa</taxon>
        <taxon>Spiralia</taxon>
        <taxon>Gnathifera</taxon>
        <taxon>Rotifera</taxon>
        <taxon>Eurotatoria</taxon>
        <taxon>Bdelloidea</taxon>
        <taxon>Philodinida</taxon>
        <taxon>Philodinidae</taxon>
        <taxon>Didymodactylos</taxon>
    </lineage>
</organism>
<proteinExistence type="inferred from homology"/>
<evidence type="ECO:0000256" key="4">
    <source>
        <dbReference type="ARBA" id="ARBA00022692"/>
    </source>
</evidence>
<accession>A0A813PG40</accession>
<feature type="transmembrane region" description="Helical" evidence="10">
    <location>
        <begin position="144"/>
        <end position="166"/>
    </location>
</feature>
<dbReference type="GO" id="GO:0005741">
    <property type="term" value="C:mitochondrial outer membrane"/>
    <property type="evidence" value="ECO:0007669"/>
    <property type="project" value="TreeGrafter"/>
</dbReference>
<protein>
    <submittedName>
        <fullName evidence="11">Uncharacterized protein</fullName>
    </submittedName>
</protein>
<dbReference type="GO" id="GO:0097345">
    <property type="term" value="P:mitochondrial outer membrane permeabilization"/>
    <property type="evidence" value="ECO:0007669"/>
    <property type="project" value="TreeGrafter"/>
</dbReference>
<evidence type="ECO:0000313" key="13">
    <source>
        <dbReference type="Proteomes" id="UP000663829"/>
    </source>
</evidence>
<feature type="compositionally biased region" description="Low complexity" evidence="9">
    <location>
        <begin position="63"/>
        <end position="85"/>
    </location>
</feature>
<feature type="region of interest" description="Disordered" evidence="9">
    <location>
        <begin position="62"/>
        <end position="88"/>
    </location>
</feature>
<evidence type="ECO:0000313" key="11">
    <source>
        <dbReference type="EMBL" id="CAF0752407.1"/>
    </source>
</evidence>
<evidence type="ECO:0000256" key="5">
    <source>
        <dbReference type="ARBA" id="ARBA00022703"/>
    </source>
</evidence>
<keyword evidence="7" id="KW-0496">Mitochondrion</keyword>
<dbReference type="AlphaFoldDB" id="A0A813PG40"/>
<evidence type="ECO:0000256" key="9">
    <source>
        <dbReference type="SAM" id="MobiDB-lite"/>
    </source>
</evidence>
<evidence type="ECO:0000256" key="3">
    <source>
        <dbReference type="ARBA" id="ARBA00007710"/>
    </source>
</evidence>
<dbReference type="GO" id="GO:0005634">
    <property type="term" value="C:nucleus"/>
    <property type="evidence" value="ECO:0007669"/>
    <property type="project" value="TreeGrafter"/>
</dbReference>
<comment type="similarity">
    <text evidence="3">Belongs to the NIP3 family.</text>
</comment>
<dbReference type="OrthoDB" id="10032306at2759"/>
<dbReference type="Proteomes" id="UP000681722">
    <property type="component" value="Unassembled WGS sequence"/>
</dbReference>
<dbReference type="Pfam" id="PF06553">
    <property type="entry name" value="BNIP3"/>
    <property type="match status" value="1"/>
</dbReference>